<organism evidence="1 2">
    <name type="scientific">Metapseudomonas otitidis</name>
    <dbReference type="NCBI Taxonomy" id="319939"/>
    <lineage>
        <taxon>Bacteria</taxon>
        <taxon>Pseudomonadati</taxon>
        <taxon>Pseudomonadota</taxon>
        <taxon>Gammaproteobacteria</taxon>
        <taxon>Pseudomonadales</taxon>
        <taxon>Pseudomonadaceae</taxon>
        <taxon>Metapseudomonas</taxon>
    </lineage>
</organism>
<gene>
    <name evidence="1" type="ORF">PtoMrB4_55890</name>
</gene>
<sequence length="106" mass="11684">MLVAKDKPVEFLAVSWGMPVSDLWMKDKLIHRVVILRLLPRVMDGVQARLSTGFIRHAGAHSTLPWVGSMGRGKWSWRGERLLADAEAGEDPAQEVVGAECTGDFA</sequence>
<dbReference type="AlphaFoldDB" id="A0A679GQ98"/>
<evidence type="ECO:0000313" key="1">
    <source>
        <dbReference type="EMBL" id="BCA31612.1"/>
    </source>
</evidence>
<dbReference type="KEGG" id="poj:PtoMrB4_55890"/>
<name>A0A679GQ98_9GAMM</name>
<accession>A0A679GQ98</accession>
<dbReference type="EMBL" id="AP022642">
    <property type="protein sequence ID" value="BCA31612.1"/>
    <property type="molecule type" value="Genomic_DNA"/>
</dbReference>
<proteinExistence type="predicted"/>
<evidence type="ECO:0000313" key="2">
    <source>
        <dbReference type="Proteomes" id="UP000501237"/>
    </source>
</evidence>
<reference evidence="1 2" key="1">
    <citation type="journal article" date="2020" name="Microbiol. Resour. Announc.">
        <title>Complete genome sequence of Pseudomonas otitidis strain MrB4, isolated from Lake Biwa in Japan.</title>
        <authorList>
            <person name="Miyazaki K."/>
            <person name="Hase E."/>
            <person name="Maruya T."/>
        </authorList>
    </citation>
    <scope>NUCLEOTIDE SEQUENCE [LARGE SCALE GENOMIC DNA]</scope>
    <source>
        <strain evidence="1 2">MrB4</strain>
    </source>
</reference>
<protein>
    <submittedName>
        <fullName evidence="1">Uncharacterized protein</fullName>
    </submittedName>
</protein>
<dbReference type="Proteomes" id="UP000501237">
    <property type="component" value="Chromosome"/>
</dbReference>